<dbReference type="InterPro" id="IPR045864">
    <property type="entry name" value="aa-tRNA-synth_II/BPL/LPL"/>
</dbReference>
<dbReference type="EC" id="6.3.4.15" evidence="3"/>
<dbReference type="PANTHER" id="PTHR12835:SF5">
    <property type="entry name" value="BIOTIN--PROTEIN LIGASE"/>
    <property type="match status" value="1"/>
</dbReference>
<evidence type="ECO:0000313" key="5">
    <source>
        <dbReference type="EMBL" id="GAA4911484.1"/>
    </source>
</evidence>
<comment type="caution">
    <text evidence="5">The sequence shown here is derived from an EMBL/GenBank/DDBJ whole genome shotgun (WGS) entry which is preliminary data.</text>
</comment>
<evidence type="ECO:0000256" key="3">
    <source>
        <dbReference type="ARBA" id="ARBA00024227"/>
    </source>
</evidence>
<dbReference type="InterPro" id="IPR003142">
    <property type="entry name" value="BPL_C"/>
</dbReference>
<dbReference type="CDD" id="cd16442">
    <property type="entry name" value="BPL"/>
    <property type="match status" value="1"/>
</dbReference>
<reference evidence="6" key="1">
    <citation type="journal article" date="2019" name="Int. J. Syst. Evol. Microbiol.">
        <title>The Global Catalogue of Microorganisms (GCM) 10K type strain sequencing project: providing services to taxonomists for standard genome sequencing and annotation.</title>
        <authorList>
            <consortium name="The Broad Institute Genomics Platform"/>
            <consortium name="The Broad Institute Genome Sequencing Center for Infectious Disease"/>
            <person name="Wu L."/>
            <person name="Ma J."/>
        </authorList>
    </citation>
    <scope>NUCLEOTIDE SEQUENCE [LARGE SCALE GENOMIC DNA]</scope>
    <source>
        <strain evidence="6">JCM 19129</strain>
    </source>
</reference>
<dbReference type="InterPro" id="IPR004408">
    <property type="entry name" value="Biotin_CoA_COase_ligase"/>
</dbReference>
<accession>A0ABP9FQ09</accession>
<name>A0ABP9FQ09_9MICC</name>
<evidence type="ECO:0000259" key="4">
    <source>
        <dbReference type="PROSITE" id="PS51733"/>
    </source>
</evidence>
<feature type="domain" description="BPL/LPL catalytic" evidence="4">
    <location>
        <begin position="18"/>
        <end position="211"/>
    </location>
</feature>
<dbReference type="Gene3D" id="3.30.930.10">
    <property type="entry name" value="Bira Bifunctional Protein, Domain 2"/>
    <property type="match status" value="1"/>
</dbReference>
<gene>
    <name evidence="5" type="ORF">GCM10025790_02390</name>
</gene>
<evidence type="ECO:0000256" key="1">
    <source>
        <dbReference type="ARBA" id="ARBA00022598"/>
    </source>
</evidence>
<dbReference type="InterPro" id="IPR004143">
    <property type="entry name" value="BPL_LPL_catalytic"/>
</dbReference>
<dbReference type="EMBL" id="BAABLW010000001">
    <property type="protein sequence ID" value="GAA4911484.1"/>
    <property type="molecule type" value="Genomic_DNA"/>
</dbReference>
<organism evidence="5 6">
    <name type="scientific">Nesterenkonia rhizosphaerae</name>
    <dbReference type="NCBI Taxonomy" id="1348272"/>
    <lineage>
        <taxon>Bacteria</taxon>
        <taxon>Bacillati</taxon>
        <taxon>Actinomycetota</taxon>
        <taxon>Actinomycetes</taxon>
        <taxon>Micrococcales</taxon>
        <taxon>Micrococcaceae</taxon>
        <taxon>Nesterenkonia</taxon>
    </lineage>
</organism>
<protein>
    <recommendedName>
        <fullName evidence="3">biotin--[biotin carboxyl-carrier protein] ligase</fullName>
        <ecNumber evidence="3">6.3.4.15</ecNumber>
    </recommendedName>
</protein>
<dbReference type="Pfam" id="PF02237">
    <property type="entry name" value="BPL_C"/>
    <property type="match status" value="1"/>
</dbReference>
<keyword evidence="2" id="KW-0092">Biotin</keyword>
<dbReference type="PANTHER" id="PTHR12835">
    <property type="entry name" value="BIOTIN PROTEIN LIGASE"/>
    <property type="match status" value="1"/>
</dbReference>
<sequence>MTHYLAPLDAHRLNQQLVRPGLVSRLVRHESATSTNAELVAAAQAPDFAARWPHFAVLTTEEQTGGRGRLGRSWASPKGASLSTSVVLRSTLPRQQWHWLTMLAGRALVRTLRELGLDAELKWPNDVHVQGRKIAGLLAVVPPGDPQALVLGAGINVLLTQEELPTTTATSVLLELQRAWMPAPDLGTSQGVAEAATLRTQVLCSWLQHTHDLYSQAHSAGDIAAVREAIVEAISTVGQQVRLELPDGTGVRGTAVGIQQDGALVVEVTSRRRSVLDPEAGGGDEQLWEQVPASVEEFTAGDVVHLRPLQ</sequence>
<dbReference type="GO" id="GO:0016874">
    <property type="term" value="F:ligase activity"/>
    <property type="evidence" value="ECO:0007669"/>
    <property type="project" value="UniProtKB-KW"/>
</dbReference>
<dbReference type="NCBIfam" id="TIGR00121">
    <property type="entry name" value="birA_ligase"/>
    <property type="match status" value="1"/>
</dbReference>
<dbReference type="RefSeq" id="WP_345476298.1">
    <property type="nucleotide sequence ID" value="NZ_BAABLW010000001.1"/>
</dbReference>
<dbReference type="SUPFAM" id="SSF55681">
    <property type="entry name" value="Class II aaRS and biotin synthetases"/>
    <property type="match status" value="1"/>
</dbReference>
<keyword evidence="1 5" id="KW-0436">Ligase</keyword>
<evidence type="ECO:0000313" key="6">
    <source>
        <dbReference type="Proteomes" id="UP001500368"/>
    </source>
</evidence>
<dbReference type="Gene3D" id="2.30.30.100">
    <property type="match status" value="1"/>
</dbReference>
<proteinExistence type="predicted"/>
<keyword evidence="6" id="KW-1185">Reference proteome</keyword>
<dbReference type="Pfam" id="PF03099">
    <property type="entry name" value="BPL_LplA_LipB"/>
    <property type="match status" value="1"/>
</dbReference>
<dbReference type="PROSITE" id="PS51733">
    <property type="entry name" value="BPL_LPL_CATALYTIC"/>
    <property type="match status" value="1"/>
</dbReference>
<dbReference type="Proteomes" id="UP001500368">
    <property type="component" value="Unassembled WGS sequence"/>
</dbReference>
<evidence type="ECO:0000256" key="2">
    <source>
        <dbReference type="ARBA" id="ARBA00023267"/>
    </source>
</evidence>